<comment type="function">
    <text evidence="9">Core subunit of the mitochondrial membrane respiratory chain NADH dehydrogenase (Complex I) which catalyzes electron transfer from NADH through the respiratory chain, using ubiquinone as an electron acceptor. Essential for the catalytic activity of complex I.</text>
</comment>
<sequence length="117" mass="13342">MNLLLMSSMVAIVIPFILFILSWVLSVRTLNDREKSSPFECGFDPNHSARVPFSMRFFLLAIIFIVFDIEIVLLVPIPLILFSTNVTFLLIGSIMFLVILILGLLHEWNEGSLEWAT</sequence>
<keyword evidence="5 9" id="KW-0812">Transmembrane</keyword>
<name>A0A286KAV2_9ANNE</name>
<dbReference type="GO" id="GO:0008137">
    <property type="term" value="F:NADH dehydrogenase (ubiquinone) activity"/>
    <property type="evidence" value="ECO:0007669"/>
    <property type="project" value="UniProtKB-UniRule"/>
</dbReference>
<dbReference type="EMBL" id="KU728890">
    <property type="protein sequence ID" value="AOR07187.1"/>
    <property type="molecule type" value="Genomic_DNA"/>
</dbReference>
<evidence type="ECO:0000256" key="3">
    <source>
        <dbReference type="ARBA" id="ARBA00021007"/>
    </source>
</evidence>
<evidence type="ECO:0000256" key="4">
    <source>
        <dbReference type="ARBA" id="ARBA00022448"/>
    </source>
</evidence>
<geneLocation type="mitochondrion" evidence="10"/>
<dbReference type="Pfam" id="PF00507">
    <property type="entry name" value="Oxidored_q4"/>
    <property type="match status" value="1"/>
</dbReference>
<feature type="transmembrane region" description="Helical" evidence="9">
    <location>
        <begin position="57"/>
        <end position="80"/>
    </location>
</feature>
<evidence type="ECO:0000256" key="8">
    <source>
        <dbReference type="ARBA" id="ARBA00049551"/>
    </source>
</evidence>
<dbReference type="Gene3D" id="1.20.58.1610">
    <property type="entry name" value="NADH:ubiquinone/plastoquinone oxidoreductase, chain 3"/>
    <property type="match status" value="1"/>
</dbReference>
<accession>A0A286KAV2</accession>
<gene>
    <name evidence="10" type="primary">ND3</name>
</gene>
<keyword evidence="9" id="KW-0520">NAD</keyword>
<comment type="catalytic activity">
    <reaction evidence="8 9">
        <text>a ubiquinone + NADH + 5 H(+)(in) = a ubiquinol + NAD(+) + 4 H(+)(out)</text>
        <dbReference type="Rhea" id="RHEA:29091"/>
        <dbReference type="Rhea" id="RHEA-COMP:9565"/>
        <dbReference type="Rhea" id="RHEA-COMP:9566"/>
        <dbReference type="ChEBI" id="CHEBI:15378"/>
        <dbReference type="ChEBI" id="CHEBI:16389"/>
        <dbReference type="ChEBI" id="CHEBI:17976"/>
        <dbReference type="ChEBI" id="CHEBI:57540"/>
        <dbReference type="ChEBI" id="CHEBI:57945"/>
        <dbReference type="EC" id="7.1.1.2"/>
    </reaction>
</comment>
<dbReference type="EC" id="7.1.1.2" evidence="9"/>
<evidence type="ECO:0000313" key="10">
    <source>
        <dbReference type="EMBL" id="AOR07187.1"/>
    </source>
</evidence>
<dbReference type="PANTHER" id="PTHR11058">
    <property type="entry name" value="NADH-UBIQUINONE OXIDOREDUCTASE CHAIN 3"/>
    <property type="match status" value="1"/>
</dbReference>
<protein>
    <recommendedName>
        <fullName evidence="3 9">NADH-ubiquinone oxidoreductase chain 3</fullName>
        <ecNumber evidence="9">7.1.1.2</ecNumber>
    </recommendedName>
</protein>
<evidence type="ECO:0000256" key="1">
    <source>
        <dbReference type="ARBA" id="ARBA00004370"/>
    </source>
</evidence>
<keyword evidence="9 10" id="KW-0496">Mitochondrion</keyword>
<dbReference type="AlphaFoldDB" id="A0A286KAV2"/>
<keyword evidence="9" id="KW-0830">Ubiquinone</keyword>
<comment type="subcellular location">
    <subcellularLocation>
        <location evidence="1">Membrane</location>
    </subcellularLocation>
    <subcellularLocation>
        <location evidence="9">Mitochondrion membrane</location>
        <topology evidence="9">Multi-pass membrane protein</topology>
    </subcellularLocation>
</comment>
<keyword evidence="9" id="KW-1278">Translocase</keyword>
<dbReference type="InterPro" id="IPR038430">
    <property type="entry name" value="NDAH_ubi_oxred_su3_sf"/>
</dbReference>
<dbReference type="GO" id="GO:0031966">
    <property type="term" value="C:mitochondrial membrane"/>
    <property type="evidence" value="ECO:0007669"/>
    <property type="project" value="UniProtKB-SubCell"/>
</dbReference>
<keyword evidence="7 9" id="KW-0472">Membrane</keyword>
<evidence type="ECO:0000256" key="2">
    <source>
        <dbReference type="ARBA" id="ARBA00008472"/>
    </source>
</evidence>
<keyword evidence="9" id="KW-0249">Electron transport</keyword>
<comment type="similarity">
    <text evidence="2 9">Belongs to the complex I subunit 3 family.</text>
</comment>
<keyword evidence="4 9" id="KW-0813">Transport</keyword>
<feature type="transmembrane region" description="Helical" evidence="9">
    <location>
        <begin position="86"/>
        <end position="105"/>
    </location>
</feature>
<feature type="transmembrane region" description="Helical" evidence="9">
    <location>
        <begin position="6"/>
        <end position="25"/>
    </location>
</feature>
<proteinExistence type="inferred from homology"/>
<keyword evidence="6 9" id="KW-1133">Transmembrane helix</keyword>
<evidence type="ECO:0000256" key="7">
    <source>
        <dbReference type="ARBA" id="ARBA00023136"/>
    </source>
</evidence>
<dbReference type="GO" id="GO:0030964">
    <property type="term" value="C:NADH dehydrogenase complex"/>
    <property type="evidence" value="ECO:0007669"/>
    <property type="project" value="TreeGrafter"/>
</dbReference>
<reference evidence="10" key="1">
    <citation type="journal article" date="2017" name="Proc. R. Soc. B">
        <title>Punctuated invasion of water, ice, snow and terrestrial ecozones by segmented worms (Oligochaeta: Enchytraeidae: Mesenchytraeus).</title>
        <authorList>
            <person name="Lang S.A."/>
            <person name="Saglam N."/>
            <person name="Kawash J."/>
            <person name="Shain D.H."/>
        </authorList>
    </citation>
    <scope>NUCLEOTIDE SEQUENCE</scope>
</reference>
<evidence type="ECO:0000256" key="5">
    <source>
        <dbReference type="ARBA" id="ARBA00022692"/>
    </source>
</evidence>
<organism evidence="10">
    <name type="scientific">Mesenchytraeus cf. gelidus SL-2017</name>
    <dbReference type="NCBI Taxonomy" id="2052679"/>
    <lineage>
        <taxon>Eukaryota</taxon>
        <taxon>Metazoa</taxon>
        <taxon>Spiralia</taxon>
        <taxon>Lophotrochozoa</taxon>
        <taxon>Annelida</taxon>
        <taxon>Clitellata</taxon>
        <taxon>Oligochaeta</taxon>
        <taxon>Enchytraeida</taxon>
        <taxon>Enchytraeidae</taxon>
        <taxon>Mesenchytraeus</taxon>
    </lineage>
</organism>
<evidence type="ECO:0000256" key="9">
    <source>
        <dbReference type="RuleBase" id="RU003640"/>
    </source>
</evidence>
<dbReference type="PANTHER" id="PTHR11058:SF9">
    <property type="entry name" value="NADH-UBIQUINONE OXIDOREDUCTASE CHAIN 3"/>
    <property type="match status" value="1"/>
</dbReference>
<keyword evidence="9" id="KW-0679">Respiratory chain</keyword>
<dbReference type="InterPro" id="IPR000440">
    <property type="entry name" value="NADH_UbQ/plastoQ_OxRdtase_su3"/>
</dbReference>
<evidence type="ECO:0000256" key="6">
    <source>
        <dbReference type="ARBA" id="ARBA00022989"/>
    </source>
</evidence>